<accession>B1VTG7</accession>
<feature type="domain" description="FAD-binding FR-type" evidence="1">
    <location>
        <begin position="15"/>
        <end position="118"/>
    </location>
</feature>
<dbReference type="GO" id="GO:0016491">
    <property type="term" value="F:oxidoreductase activity"/>
    <property type="evidence" value="ECO:0007669"/>
    <property type="project" value="InterPro"/>
</dbReference>
<dbReference type="RefSeq" id="WP_003968429.1">
    <property type="nucleotide sequence ID" value="NC_010572.1"/>
</dbReference>
<dbReference type="InterPro" id="IPR007037">
    <property type="entry name" value="SIP_rossman_dom"/>
</dbReference>
<dbReference type="eggNOG" id="COG2375">
    <property type="taxonomic scope" value="Bacteria"/>
</dbReference>
<protein>
    <submittedName>
        <fullName evidence="2">Siderophore-interacting protein</fullName>
    </submittedName>
</protein>
<dbReference type="Gene3D" id="2.40.30.10">
    <property type="entry name" value="Translation factors"/>
    <property type="match status" value="1"/>
</dbReference>
<dbReference type="InterPro" id="IPR039374">
    <property type="entry name" value="SIP_fam"/>
</dbReference>
<evidence type="ECO:0000313" key="2">
    <source>
        <dbReference type="EMBL" id="BAG21057.1"/>
    </source>
</evidence>
<organism evidence="2 3">
    <name type="scientific">Streptomyces griseus subsp. griseus (strain JCM 4626 / CBS 651.72 / NBRC 13350 / KCC S-0626 / ISP 5235)</name>
    <dbReference type="NCBI Taxonomy" id="455632"/>
    <lineage>
        <taxon>Bacteria</taxon>
        <taxon>Bacillati</taxon>
        <taxon>Actinomycetota</taxon>
        <taxon>Actinomycetes</taxon>
        <taxon>Kitasatosporales</taxon>
        <taxon>Streptomycetaceae</taxon>
        <taxon>Streptomyces</taxon>
    </lineage>
</organism>
<dbReference type="Pfam" id="PF04954">
    <property type="entry name" value="SIP"/>
    <property type="match status" value="1"/>
</dbReference>
<dbReference type="PANTHER" id="PTHR30157:SF0">
    <property type="entry name" value="NADPH-DEPENDENT FERRIC-CHELATE REDUCTASE"/>
    <property type="match status" value="1"/>
</dbReference>
<dbReference type="PATRIC" id="fig|455632.4.peg.4307"/>
<dbReference type="Proteomes" id="UP000001685">
    <property type="component" value="Chromosome"/>
</dbReference>
<dbReference type="KEGG" id="sgr:SGR_4228"/>
<name>B1VTG7_STRGG</name>
<evidence type="ECO:0000313" key="3">
    <source>
        <dbReference type="Proteomes" id="UP000001685"/>
    </source>
</evidence>
<dbReference type="HOGENOM" id="CLU_040923_1_1_11"/>
<dbReference type="PANTHER" id="PTHR30157">
    <property type="entry name" value="FERRIC REDUCTASE, NADPH-DEPENDENT"/>
    <property type="match status" value="1"/>
</dbReference>
<sequence length="242" mass="26831">MGHGWEGVVLKLFRGRDFTFTVTGTEQVTDRFRRVYVTDGGLLAATGGAHPTMWVRLWFEKDGKPHQRAYTLVDPDPETGTFGLEFALHDGPACDWARTVEIGATIDATLQGTGFTLPEPAPARLFVIGDAAALPAINSLLDAVPSARATIWFETAHEEDRKLPFRLDEARHTLHHVERREAGAHLVSEVRAALPELLGDDRSDAYVWVACDTATTRTLSAYLRKELGLPKDRVNALGYWRP</sequence>
<proteinExistence type="predicted"/>
<dbReference type="PROSITE" id="PS51384">
    <property type="entry name" value="FAD_FR"/>
    <property type="match status" value="1"/>
</dbReference>
<dbReference type="CDD" id="cd06193">
    <property type="entry name" value="siderophore_interacting"/>
    <property type="match status" value="1"/>
</dbReference>
<dbReference type="InterPro" id="IPR039261">
    <property type="entry name" value="FNR_nucleotide-bd"/>
</dbReference>
<dbReference type="EMBL" id="AP009493">
    <property type="protein sequence ID" value="BAG21057.1"/>
    <property type="molecule type" value="Genomic_DNA"/>
</dbReference>
<dbReference type="SUPFAM" id="SSF63380">
    <property type="entry name" value="Riboflavin synthase domain-like"/>
    <property type="match status" value="1"/>
</dbReference>
<dbReference type="InterPro" id="IPR013113">
    <property type="entry name" value="SIP_FAD-bd"/>
</dbReference>
<dbReference type="InterPro" id="IPR017927">
    <property type="entry name" value="FAD-bd_FR_type"/>
</dbReference>
<reference evidence="3" key="1">
    <citation type="journal article" date="2008" name="J. Bacteriol.">
        <title>Genome sequence of the streptomycin-producing microorganism Streptomyces griseus IFO 13350.</title>
        <authorList>
            <person name="Ohnishi Y."/>
            <person name="Ishikawa J."/>
            <person name="Hara H."/>
            <person name="Suzuki H."/>
            <person name="Ikenoya M."/>
            <person name="Ikeda H."/>
            <person name="Yamashita A."/>
            <person name="Hattori M."/>
            <person name="Horinouchi S."/>
        </authorList>
    </citation>
    <scope>NUCLEOTIDE SEQUENCE [LARGE SCALE GENOMIC DNA]</scope>
    <source>
        <strain evidence="3">JCM 4626 / NBRC 13350</strain>
    </source>
</reference>
<dbReference type="Pfam" id="PF08021">
    <property type="entry name" value="FAD_binding_9"/>
    <property type="match status" value="1"/>
</dbReference>
<gene>
    <name evidence="2" type="ordered locus">SGR_4228</name>
</gene>
<dbReference type="InterPro" id="IPR017938">
    <property type="entry name" value="Riboflavin_synthase-like_b-brl"/>
</dbReference>
<evidence type="ECO:0000259" key="1">
    <source>
        <dbReference type="PROSITE" id="PS51384"/>
    </source>
</evidence>
<dbReference type="AlphaFoldDB" id="B1VTG7"/>
<dbReference type="Gene3D" id="3.40.50.80">
    <property type="entry name" value="Nucleotide-binding domain of ferredoxin-NADP reductase (FNR) module"/>
    <property type="match status" value="1"/>
</dbReference>